<evidence type="ECO:0000313" key="1">
    <source>
        <dbReference type="EMBL" id="KAI4324076.1"/>
    </source>
</evidence>
<comment type="caution">
    <text evidence="1">The sequence shown here is derived from an EMBL/GenBank/DDBJ whole genome shotgun (WGS) entry which is preliminary data.</text>
</comment>
<reference evidence="1 2" key="1">
    <citation type="journal article" date="2022" name="DNA Res.">
        <title>Chromosomal-level genome assembly of the orchid tree Bauhinia variegata (Leguminosae; Cercidoideae) supports the allotetraploid origin hypothesis of Bauhinia.</title>
        <authorList>
            <person name="Zhong Y."/>
            <person name="Chen Y."/>
            <person name="Zheng D."/>
            <person name="Pang J."/>
            <person name="Liu Y."/>
            <person name="Luo S."/>
            <person name="Meng S."/>
            <person name="Qian L."/>
            <person name="Wei D."/>
            <person name="Dai S."/>
            <person name="Zhou R."/>
        </authorList>
    </citation>
    <scope>NUCLEOTIDE SEQUENCE [LARGE SCALE GENOMIC DNA]</scope>
    <source>
        <strain evidence="1">BV-YZ2020</strain>
    </source>
</reference>
<gene>
    <name evidence="1" type="ORF">L6164_023640</name>
</gene>
<protein>
    <submittedName>
        <fullName evidence="1">Uncharacterized protein</fullName>
    </submittedName>
</protein>
<keyword evidence="2" id="KW-1185">Reference proteome</keyword>
<evidence type="ECO:0000313" key="2">
    <source>
        <dbReference type="Proteomes" id="UP000828941"/>
    </source>
</evidence>
<name>A0ACB9MMB8_BAUVA</name>
<dbReference type="Proteomes" id="UP000828941">
    <property type="component" value="Chromosome 9"/>
</dbReference>
<proteinExistence type="predicted"/>
<dbReference type="EMBL" id="CM039434">
    <property type="protein sequence ID" value="KAI4324076.1"/>
    <property type="molecule type" value="Genomic_DNA"/>
</dbReference>
<sequence length="74" mass="8779">MFFRYYPNYEIFYKRSLLVSISDTQYLHNMAGDTEIRKGYGMRLDNLIQNTSSSRDKMLVNSLLTLIFSKRLIS</sequence>
<accession>A0ACB9MMB8</accession>
<organism evidence="1 2">
    <name type="scientific">Bauhinia variegata</name>
    <name type="common">Purple orchid tree</name>
    <name type="synonym">Phanera variegata</name>
    <dbReference type="NCBI Taxonomy" id="167791"/>
    <lineage>
        <taxon>Eukaryota</taxon>
        <taxon>Viridiplantae</taxon>
        <taxon>Streptophyta</taxon>
        <taxon>Embryophyta</taxon>
        <taxon>Tracheophyta</taxon>
        <taxon>Spermatophyta</taxon>
        <taxon>Magnoliopsida</taxon>
        <taxon>eudicotyledons</taxon>
        <taxon>Gunneridae</taxon>
        <taxon>Pentapetalae</taxon>
        <taxon>rosids</taxon>
        <taxon>fabids</taxon>
        <taxon>Fabales</taxon>
        <taxon>Fabaceae</taxon>
        <taxon>Cercidoideae</taxon>
        <taxon>Cercideae</taxon>
        <taxon>Bauhiniinae</taxon>
        <taxon>Bauhinia</taxon>
    </lineage>
</organism>